<dbReference type="EMBL" id="MN740684">
    <property type="protein sequence ID" value="QHU07560.1"/>
    <property type="molecule type" value="Genomic_DNA"/>
</dbReference>
<evidence type="ECO:0000313" key="1">
    <source>
        <dbReference type="EMBL" id="QHU07560.1"/>
    </source>
</evidence>
<dbReference type="AlphaFoldDB" id="A0A6C0JS81"/>
<protein>
    <submittedName>
        <fullName evidence="1">Uncharacterized protein</fullName>
    </submittedName>
</protein>
<accession>A0A6C0JS81</accession>
<proteinExistence type="predicted"/>
<reference evidence="1" key="1">
    <citation type="journal article" date="2020" name="Nature">
        <title>Giant virus diversity and host interactions through global metagenomics.</title>
        <authorList>
            <person name="Schulz F."/>
            <person name="Roux S."/>
            <person name="Paez-Espino D."/>
            <person name="Jungbluth S."/>
            <person name="Walsh D.A."/>
            <person name="Denef V.J."/>
            <person name="McMahon K.D."/>
            <person name="Konstantinidis K.T."/>
            <person name="Eloe-Fadrosh E.A."/>
            <person name="Kyrpides N.C."/>
            <person name="Woyke T."/>
        </authorList>
    </citation>
    <scope>NUCLEOTIDE SEQUENCE</scope>
    <source>
        <strain evidence="1">GVMAG-S-1040241-154</strain>
    </source>
</reference>
<name>A0A6C0JS81_9ZZZZ</name>
<organism evidence="1">
    <name type="scientific">viral metagenome</name>
    <dbReference type="NCBI Taxonomy" id="1070528"/>
    <lineage>
        <taxon>unclassified sequences</taxon>
        <taxon>metagenomes</taxon>
        <taxon>organismal metagenomes</taxon>
    </lineage>
</organism>
<sequence length="116" mass="13913">MKLANFINLLDDYYNNYSIERSIIVVPNDDNLYKINEKLIKKDYSILEINNKNINNANYSSLNYRIILIKYKYIHKIINILSNLNLLKCFNLILFYNINNTLKNYTYNYIKIISSI</sequence>